<dbReference type="Gene3D" id="3.30.70.270">
    <property type="match status" value="1"/>
</dbReference>
<organism evidence="1 2">
    <name type="scientific">Physcomitrium patens</name>
    <name type="common">Spreading-leaved earth moss</name>
    <name type="synonym">Physcomitrella patens</name>
    <dbReference type="NCBI Taxonomy" id="3218"/>
    <lineage>
        <taxon>Eukaryota</taxon>
        <taxon>Viridiplantae</taxon>
        <taxon>Streptophyta</taxon>
        <taxon>Embryophyta</taxon>
        <taxon>Bryophyta</taxon>
        <taxon>Bryophytina</taxon>
        <taxon>Bryopsida</taxon>
        <taxon>Funariidae</taxon>
        <taxon>Funariales</taxon>
        <taxon>Funariaceae</taxon>
        <taxon>Physcomitrium</taxon>
    </lineage>
</organism>
<reference evidence="1 2" key="1">
    <citation type="journal article" date="2008" name="Science">
        <title>The Physcomitrella genome reveals evolutionary insights into the conquest of land by plants.</title>
        <authorList>
            <person name="Rensing S."/>
            <person name="Lang D."/>
            <person name="Zimmer A."/>
            <person name="Terry A."/>
            <person name="Salamov A."/>
            <person name="Shapiro H."/>
            <person name="Nishiyama T."/>
            <person name="Perroud P.-F."/>
            <person name="Lindquist E."/>
            <person name="Kamisugi Y."/>
            <person name="Tanahashi T."/>
            <person name="Sakakibara K."/>
            <person name="Fujita T."/>
            <person name="Oishi K."/>
            <person name="Shin-I T."/>
            <person name="Kuroki Y."/>
            <person name="Toyoda A."/>
            <person name="Suzuki Y."/>
            <person name="Hashimoto A."/>
            <person name="Yamaguchi K."/>
            <person name="Sugano A."/>
            <person name="Kohara Y."/>
            <person name="Fujiyama A."/>
            <person name="Anterola A."/>
            <person name="Aoki S."/>
            <person name="Ashton N."/>
            <person name="Barbazuk W.B."/>
            <person name="Barker E."/>
            <person name="Bennetzen J."/>
            <person name="Bezanilla M."/>
            <person name="Blankenship R."/>
            <person name="Cho S.H."/>
            <person name="Dutcher S."/>
            <person name="Estelle M."/>
            <person name="Fawcett J.A."/>
            <person name="Gundlach H."/>
            <person name="Hanada K."/>
            <person name="Heyl A."/>
            <person name="Hicks K.A."/>
            <person name="Hugh J."/>
            <person name="Lohr M."/>
            <person name="Mayer K."/>
            <person name="Melkozernov A."/>
            <person name="Murata T."/>
            <person name="Nelson D."/>
            <person name="Pils B."/>
            <person name="Prigge M."/>
            <person name="Reiss B."/>
            <person name="Renner T."/>
            <person name="Rombauts S."/>
            <person name="Rushton P."/>
            <person name="Sanderfoot A."/>
            <person name="Schween G."/>
            <person name="Shiu S.-H."/>
            <person name="Stueber K."/>
            <person name="Theodoulou F.L."/>
            <person name="Tu H."/>
            <person name="Van de Peer Y."/>
            <person name="Verrier P.J."/>
            <person name="Waters E."/>
            <person name="Wood A."/>
            <person name="Yang L."/>
            <person name="Cove D."/>
            <person name="Cuming A."/>
            <person name="Hasebe M."/>
            <person name="Lucas S."/>
            <person name="Mishler D.B."/>
            <person name="Reski R."/>
            <person name="Grigoriev I."/>
            <person name="Quatrano R.S."/>
            <person name="Boore J.L."/>
        </authorList>
    </citation>
    <scope>NUCLEOTIDE SEQUENCE [LARGE SCALE GENOMIC DNA]</scope>
    <source>
        <strain evidence="1 2">cv. Gransden 2004</strain>
    </source>
</reference>
<evidence type="ECO:0000313" key="1">
    <source>
        <dbReference type="EnsemblPlants" id="Pp3c2_27230V3.2"/>
    </source>
</evidence>
<name>A0A7I4FKE7_PHYPA</name>
<keyword evidence="2" id="KW-1185">Reference proteome</keyword>
<dbReference type="AlphaFoldDB" id="A0A7I4FKE7"/>
<dbReference type="SUPFAM" id="SSF56672">
    <property type="entry name" value="DNA/RNA polymerases"/>
    <property type="match status" value="1"/>
</dbReference>
<dbReference type="InterPro" id="IPR043502">
    <property type="entry name" value="DNA/RNA_pol_sf"/>
</dbReference>
<protein>
    <recommendedName>
        <fullName evidence="3">Reverse transcriptase domain-containing protein</fullName>
    </recommendedName>
</protein>
<reference evidence="1" key="3">
    <citation type="submission" date="2020-12" db="UniProtKB">
        <authorList>
            <consortium name="EnsemblPlants"/>
        </authorList>
    </citation>
    <scope>IDENTIFICATION</scope>
</reference>
<dbReference type="Proteomes" id="UP000006727">
    <property type="component" value="Chromosome 2"/>
</dbReference>
<evidence type="ECO:0000313" key="2">
    <source>
        <dbReference type="Proteomes" id="UP000006727"/>
    </source>
</evidence>
<sequence>MKLFLDDFSVYSYITSHLDKLQLCFEKYQESDINLNLKKCSLLVYLDIILGYEVSKRKNMNQFKRPSNVLVFNRFAQFNKCYI</sequence>
<dbReference type="Gramene" id="Pp3c2_27230V3.2">
    <property type="protein sequence ID" value="Pp3c2_27230V3.2"/>
    <property type="gene ID" value="Pp3c2_27230"/>
</dbReference>
<dbReference type="EMBL" id="ABEU02000002">
    <property type="status" value="NOT_ANNOTATED_CDS"/>
    <property type="molecule type" value="Genomic_DNA"/>
</dbReference>
<reference evidence="1 2" key="2">
    <citation type="journal article" date="2018" name="Plant J.">
        <title>The Physcomitrella patens chromosome-scale assembly reveals moss genome structure and evolution.</title>
        <authorList>
            <person name="Lang D."/>
            <person name="Ullrich K.K."/>
            <person name="Murat F."/>
            <person name="Fuchs J."/>
            <person name="Jenkins J."/>
            <person name="Haas F.B."/>
            <person name="Piednoel M."/>
            <person name="Gundlach H."/>
            <person name="Van Bel M."/>
            <person name="Meyberg R."/>
            <person name="Vives C."/>
            <person name="Morata J."/>
            <person name="Symeonidi A."/>
            <person name="Hiss M."/>
            <person name="Muchero W."/>
            <person name="Kamisugi Y."/>
            <person name="Saleh O."/>
            <person name="Blanc G."/>
            <person name="Decker E.L."/>
            <person name="van Gessel N."/>
            <person name="Grimwood J."/>
            <person name="Hayes R.D."/>
            <person name="Graham S.W."/>
            <person name="Gunter L.E."/>
            <person name="McDaniel S.F."/>
            <person name="Hoernstein S.N.W."/>
            <person name="Larsson A."/>
            <person name="Li F.W."/>
            <person name="Perroud P.F."/>
            <person name="Phillips J."/>
            <person name="Ranjan P."/>
            <person name="Rokshar D.S."/>
            <person name="Rothfels C.J."/>
            <person name="Schneider L."/>
            <person name="Shu S."/>
            <person name="Stevenson D.W."/>
            <person name="Thummler F."/>
            <person name="Tillich M."/>
            <person name="Villarreal Aguilar J.C."/>
            <person name="Widiez T."/>
            <person name="Wong G.K."/>
            <person name="Wymore A."/>
            <person name="Zhang Y."/>
            <person name="Zimmer A.D."/>
            <person name="Quatrano R.S."/>
            <person name="Mayer K.F.X."/>
            <person name="Goodstein D."/>
            <person name="Casacuberta J.M."/>
            <person name="Vandepoele K."/>
            <person name="Reski R."/>
            <person name="Cuming A.C."/>
            <person name="Tuskan G.A."/>
            <person name="Maumus F."/>
            <person name="Salse J."/>
            <person name="Schmutz J."/>
            <person name="Rensing S.A."/>
        </authorList>
    </citation>
    <scope>NUCLEOTIDE SEQUENCE [LARGE SCALE GENOMIC DNA]</scope>
    <source>
        <strain evidence="1 2">cv. Gransden 2004</strain>
    </source>
</reference>
<accession>A0A7I4FKE7</accession>
<evidence type="ECO:0008006" key="3">
    <source>
        <dbReference type="Google" id="ProtNLM"/>
    </source>
</evidence>
<proteinExistence type="predicted"/>
<dbReference type="InterPro" id="IPR043128">
    <property type="entry name" value="Rev_trsase/Diguanyl_cyclase"/>
</dbReference>
<dbReference type="EnsemblPlants" id="Pp3c2_27230V3.2">
    <property type="protein sequence ID" value="Pp3c2_27230V3.2"/>
    <property type="gene ID" value="Pp3c2_27230"/>
</dbReference>